<dbReference type="GO" id="GO:0006355">
    <property type="term" value="P:regulation of DNA-templated transcription"/>
    <property type="evidence" value="ECO:0007669"/>
    <property type="project" value="InterPro"/>
</dbReference>
<keyword evidence="4" id="KW-0238">DNA-binding</keyword>
<proteinExistence type="predicted"/>
<dbReference type="CDD" id="cd04458">
    <property type="entry name" value="CSP_CDS"/>
    <property type="match status" value="1"/>
</dbReference>
<dbReference type="InterPro" id="IPR051373">
    <property type="entry name" value="Lin-28_RNA-binding"/>
</dbReference>
<dbReference type="InterPro" id="IPR012340">
    <property type="entry name" value="NA-bd_OB-fold"/>
</dbReference>
<evidence type="ECO:0000313" key="11">
    <source>
        <dbReference type="Proteomes" id="UP001148834"/>
    </source>
</evidence>
<dbReference type="Proteomes" id="UP001222296">
    <property type="component" value="Chromosome"/>
</dbReference>
<protein>
    <recommendedName>
        <fullName evidence="2">Cold shock-like protein CspD</fullName>
    </recommendedName>
</protein>
<reference evidence="7" key="2">
    <citation type="submission" date="2022-09" db="EMBL/GenBank/DDBJ databases">
        <title>Molecular characterization of Glaesserella parasuis strains circulating in commercial swine farms using whole-genome sequencing.</title>
        <authorList>
            <person name="Mugabi R."/>
            <person name="Clavijo M."/>
            <person name="Li G."/>
        </authorList>
    </citation>
    <scope>NUCLEOTIDE SEQUENCE</scope>
    <source>
        <strain evidence="7">0435-53</strain>
    </source>
</reference>
<dbReference type="EMBL" id="JAODIR010000004">
    <property type="protein sequence ID" value="MDD2167314.1"/>
    <property type="molecule type" value="Genomic_DNA"/>
</dbReference>
<dbReference type="InterPro" id="IPR011129">
    <property type="entry name" value="CSD"/>
</dbReference>
<reference evidence="8 10" key="1">
    <citation type="submission" date="2019-06" db="EMBL/GenBank/DDBJ databases">
        <title>Complete genome sequence of Haemophilus parasuis HPS412.</title>
        <authorList>
            <person name="Yang S."/>
            <person name="Huang C."/>
        </authorList>
    </citation>
    <scope>NUCLEOTIDE SEQUENCE [LARGE SCALE GENOMIC DNA]</scope>
    <source>
        <strain evidence="8 10">HPS412</strain>
    </source>
</reference>
<dbReference type="InterPro" id="IPR019844">
    <property type="entry name" value="CSD_CS"/>
</dbReference>
<dbReference type="GO" id="GO:0003729">
    <property type="term" value="F:mRNA binding"/>
    <property type="evidence" value="ECO:0007669"/>
    <property type="project" value="TreeGrafter"/>
</dbReference>
<reference evidence="9" key="3">
    <citation type="submission" date="2023-04" db="EMBL/GenBank/DDBJ databases">
        <title>Molecular characterization of the Integrative and Conjugative elements harboring multidrug-resistance gene from Glaesserella (Haemophilus) parasuis.</title>
        <authorList>
            <person name="Che Y."/>
            <person name="Zhou L."/>
        </authorList>
    </citation>
    <scope>NUCLEOTIDE SEQUENCE</scope>
    <source>
        <strain evidence="9">Z44</strain>
    </source>
</reference>
<gene>
    <name evidence="7" type="primary">cspD</name>
    <name evidence="8" type="ORF">FLK62_07380</name>
    <name evidence="7" type="ORF">N5925_01575</name>
    <name evidence="9" type="ORF">QBL01_07795</name>
</gene>
<dbReference type="PANTHER" id="PTHR46109">
    <property type="entry name" value="PROTEIN LIN-28"/>
    <property type="match status" value="1"/>
</dbReference>
<dbReference type="PANTHER" id="PTHR46109:SF1">
    <property type="entry name" value="PROTEIN LIN-28 HOMOLOG"/>
    <property type="match status" value="1"/>
</dbReference>
<dbReference type="Proteomes" id="UP001148834">
    <property type="component" value="Unassembled WGS sequence"/>
</dbReference>
<dbReference type="GO" id="GO:0031054">
    <property type="term" value="P:pre-miRNA processing"/>
    <property type="evidence" value="ECO:0007669"/>
    <property type="project" value="TreeGrafter"/>
</dbReference>
<evidence type="ECO:0000313" key="9">
    <source>
        <dbReference type="EMBL" id="WGE09161.1"/>
    </source>
</evidence>
<dbReference type="RefSeq" id="WP_005712476.1">
    <property type="nucleotide sequence ID" value="NZ_CBCRUP010000011.1"/>
</dbReference>
<keyword evidence="3" id="KW-0963">Cytoplasm</keyword>
<dbReference type="InterPro" id="IPR002059">
    <property type="entry name" value="CSP_DNA-bd"/>
</dbReference>
<dbReference type="Pfam" id="PF00313">
    <property type="entry name" value="CSD"/>
    <property type="match status" value="1"/>
</dbReference>
<evidence type="ECO:0000256" key="1">
    <source>
        <dbReference type="ARBA" id="ARBA00004496"/>
    </source>
</evidence>
<dbReference type="SUPFAM" id="SSF50249">
    <property type="entry name" value="Nucleic acid-binding proteins"/>
    <property type="match status" value="1"/>
</dbReference>
<accession>A0A084EZH3</accession>
<dbReference type="KEGG" id="hpas:JL26_04235"/>
<evidence type="ECO:0000313" key="8">
    <source>
        <dbReference type="EMBL" id="QKY73070.1"/>
    </source>
</evidence>
<evidence type="ECO:0000256" key="5">
    <source>
        <dbReference type="RuleBase" id="RU000408"/>
    </source>
</evidence>
<dbReference type="OrthoDB" id="9810590at2"/>
<feature type="domain" description="CSD" evidence="6">
    <location>
        <begin position="1"/>
        <end position="66"/>
    </location>
</feature>
<dbReference type="EMBL" id="CP041334">
    <property type="protein sequence ID" value="QKY73070.1"/>
    <property type="molecule type" value="Genomic_DNA"/>
</dbReference>
<evidence type="ECO:0000256" key="2">
    <source>
        <dbReference type="ARBA" id="ARBA00022318"/>
    </source>
</evidence>
<sequence>MEVGIVKWFNNAKGFGFITSDSYEGDIFAHFSVIEGEGYRSLKMGQKVHFEFTHGDKGASAVRIVPITE</sequence>
<dbReference type="PIRSF" id="PIRSF002599">
    <property type="entry name" value="Cold_shock_A"/>
    <property type="match status" value="1"/>
</dbReference>
<dbReference type="GO" id="GO:0005829">
    <property type="term" value="C:cytosol"/>
    <property type="evidence" value="ECO:0007669"/>
    <property type="project" value="UniProtKB-ARBA"/>
</dbReference>
<dbReference type="EMBL" id="CP121769">
    <property type="protein sequence ID" value="WGE09161.1"/>
    <property type="molecule type" value="Genomic_DNA"/>
</dbReference>
<dbReference type="InterPro" id="IPR012751">
    <property type="entry name" value="CspD"/>
</dbReference>
<evidence type="ECO:0000256" key="4">
    <source>
        <dbReference type="ARBA" id="ARBA00023125"/>
    </source>
</evidence>
<evidence type="ECO:0000259" key="6">
    <source>
        <dbReference type="PROSITE" id="PS51857"/>
    </source>
</evidence>
<evidence type="ECO:0000256" key="3">
    <source>
        <dbReference type="ARBA" id="ARBA00022490"/>
    </source>
</evidence>
<dbReference type="SMART" id="SM00357">
    <property type="entry name" value="CSP"/>
    <property type="match status" value="1"/>
</dbReference>
<organism evidence="7 11">
    <name type="scientific">Glaesserella parasuis</name>
    <name type="common">Haemophilus parasuis</name>
    <dbReference type="NCBI Taxonomy" id="738"/>
    <lineage>
        <taxon>Bacteria</taxon>
        <taxon>Pseudomonadati</taxon>
        <taxon>Pseudomonadota</taxon>
        <taxon>Gammaproteobacteria</taxon>
        <taxon>Pasteurellales</taxon>
        <taxon>Pasteurellaceae</taxon>
        <taxon>Glaesserella</taxon>
    </lineage>
</organism>
<dbReference type="OMA" id="EIEPGQN"/>
<dbReference type="NCBIfam" id="TIGR02381">
    <property type="entry name" value="cspD"/>
    <property type="match status" value="1"/>
</dbReference>
<name>A0A084EZH3_GLAPU</name>
<dbReference type="GO" id="GO:0003677">
    <property type="term" value="F:DNA binding"/>
    <property type="evidence" value="ECO:0007669"/>
    <property type="project" value="UniProtKB-KW"/>
</dbReference>
<dbReference type="PROSITE" id="PS00352">
    <property type="entry name" value="CSD_1"/>
    <property type="match status" value="1"/>
</dbReference>
<dbReference type="KEGG" id="hpak:JT17_01800"/>
<evidence type="ECO:0000313" key="10">
    <source>
        <dbReference type="Proteomes" id="UP000509790"/>
    </source>
</evidence>
<dbReference type="PROSITE" id="PS51857">
    <property type="entry name" value="CSD_2"/>
    <property type="match status" value="1"/>
</dbReference>
<dbReference type="AlphaFoldDB" id="A0A084EZH3"/>
<dbReference type="Gene3D" id="2.40.50.140">
    <property type="entry name" value="Nucleic acid-binding proteins"/>
    <property type="match status" value="1"/>
</dbReference>
<dbReference type="GeneID" id="66618793"/>
<dbReference type="PRINTS" id="PR00050">
    <property type="entry name" value="COLDSHOCK"/>
</dbReference>
<dbReference type="Proteomes" id="UP000509790">
    <property type="component" value="Chromosome"/>
</dbReference>
<comment type="subcellular location">
    <subcellularLocation>
        <location evidence="1 5">Cytoplasm</location>
    </subcellularLocation>
</comment>
<dbReference type="InterPro" id="IPR012156">
    <property type="entry name" value="Cold_shock_CspA"/>
</dbReference>
<evidence type="ECO:0000313" key="7">
    <source>
        <dbReference type="EMBL" id="MDD2167314.1"/>
    </source>
</evidence>